<name>A0AAC9WGD3_9CLOT</name>
<keyword evidence="2" id="KW-0547">Nucleotide-binding</keyword>
<reference evidence="5 6" key="1">
    <citation type="submission" date="2017-03" db="EMBL/GenBank/DDBJ databases">
        <title>Complete sequence of Clostridium formicaceticum DSM 92.</title>
        <authorList>
            <person name="Poehlein A."/>
            <person name="Karl M."/>
            <person name="Bengelsdorf F.R."/>
            <person name="Duerre P."/>
            <person name="Daniel R."/>
        </authorList>
    </citation>
    <scope>NUCLEOTIDE SEQUENCE [LARGE SCALE GENOMIC DNA]</scope>
    <source>
        <strain evidence="5 6">DSM 92</strain>
    </source>
</reference>
<dbReference type="InterPro" id="IPR041627">
    <property type="entry name" value="AAA_lid_6"/>
</dbReference>
<dbReference type="CDD" id="cd00009">
    <property type="entry name" value="AAA"/>
    <property type="match status" value="1"/>
</dbReference>
<dbReference type="PANTHER" id="PTHR43392">
    <property type="entry name" value="AAA-TYPE ATPASE FAMILY PROTEIN / ANKYRIN REPEAT FAMILY PROTEIN"/>
    <property type="match status" value="1"/>
</dbReference>
<dbReference type="GO" id="GO:0005524">
    <property type="term" value="F:ATP binding"/>
    <property type="evidence" value="ECO:0007669"/>
    <property type="project" value="UniProtKB-KW"/>
</dbReference>
<dbReference type="InterPro" id="IPR050773">
    <property type="entry name" value="CbxX/CfxQ_RuBisCO_ESX"/>
</dbReference>
<dbReference type="PANTHER" id="PTHR43392:SF2">
    <property type="entry name" value="AAA-TYPE ATPASE FAMILY PROTEIN _ ANKYRIN REPEAT FAMILY PROTEIN"/>
    <property type="match status" value="1"/>
</dbReference>
<dbReference type="InterPro" id="IPR027417">
    <property type="entry name" value="P-loop_NTPase"/>
</dbReference>
<dbReference type="InterPro" id="IPR003593">
    <property type="entry name" value="AAA+_ATPase"/>
</dbReference>
<organism evidence="5 6">
    <name type="scientific">Clostridium formicaceticum</name>
    <dbReference type="NCBI Taxonomy" id="1497"/>
    <lineage>
        <taxon>Bacteria</taxon>
        <taxon>Bacillati</taxon>
        <taxon>Bacillota</taxon>
        <taxon>Clostridia</taxon>
        <taxon>Eubacteriales</taxon>
        <taxon>Clostridiaceae</taxon>
        <taxon>Clostridium</taxon>
    </lineage>
</organism>
<protein>
    <submittedName>
        <fullName evidence="5">Stage V sporulation protein K</fullName>
    </submittedName>
</protein>
<dbReference type="Gene3D" id="3.40.50.300">
    <property type="entry name" value="P-loop containing nucleotide triphosphate hydrolases"/>
    <property type="match status" value="1"/>
</dbReference>
<dbReference type="EMBL" id="CP020559">
    <property type="protein sequence ID" value="ARE87689.1"/>
    <property type="molecule type" value="Genomic_DNA"/>
</dbReference>
<dbReference type="InterPro" id="IPR000641">
    <property type="entry name" value="CbxX/CfxQ"/>
</dbReference>
<comment type="similarity">
    <text evidence="1">Belongs to the CbxX/CfxQ family.</text>
</comment>
<keyword evidence="3" id="KW-0067">ATP-binding</keyword>
<dbReference type="Pfam" id="PF00004">
    <property type="entry name" value="AAA"/>
    <property type="match status" value="1"/>
</dbReference>
<evidence type="ECO:0000259" key="4">
    <source>
        <dbReference type="SMART" id="SM00382"/>
    </source>
</evidence>
<gene>
    <name evidence="5" type="primary">spoVK</name>
    <name evidence="5" type="ORF">CLFO_20890</name>
</gene>
<dbReference type="AlphaFoldDB" id="A0AAC9WGD3"/>
<evidence type="ECO:0000256" key="3">
    <source>
        <dbReference type="ARBA" id="ARBA00022840"/>
    </source>
</evidence>
<proteinExistence type="inferred from homology"/>
<evidence type="ECO:0000256" key="1">
    <source>
        <dbReference type="ARBA" id="ARBA00010378"/>
    </source>
</evidence>
<dbReference type="SUPFAM" id="SSF52540">
    <property type="entry name" value="P-loop containing nucleoside triphosphate hydrolases"/>
    <property type="match status" value="1"/>
</dbReference>
<dbReference type="Gene3D" id="1.10.8.60">
    <property type="match status" value="1"/>
</dbReference>
<dbReference type="InterPro" id="IPR003959">
    <property type="entry name" value="ATPase_AAA_core"/>
</dbReference>
<evidence type="ECO:0000313" key="5">
    <source>
        <dbReference type="EMBL" id="ARE87689.1"/>
    </source>
</evidence>
<dbReference type="GO" id="GO:0016887">
    <property type="term" value="F:ATP hydrolysis activity"/>
    <property type="evidence" value="ECO:0007669"/>
    <property type="project" value="InterPro"/>
</dbReference>
<accession>A0AAC9WGD3</accession>
<dbReference type="Proteomes" id="UP000192478">
    <property type="component" value="Chromosome"/>
</dbReference>
<dbReference type="FunFam" id="3.40.50.300:FF:000216">
    <property type="entry name" value="Type VII secretion ATPase EccA"/>
    <property type="match status" value="1"/>
</dbReference>
<dbReference type="SMART" id="SM00382">
    <property type="entry name" value="AAA"/>
    <property type="match status" value="1"/>
</dbReference>
<feature type="domain" description="AAA+ ATPase" evidence="4">
    <location>
        <begin position="95"/>
        <end position="233"/>
    </location>
</feature>
<sequence>MTNKMKKEMDYLYQLVRKGDMGSNDFLNHLINDTKNHKELSKNAETSNTESLDEVMKELQQLIGLDDVKNMVNEIVAYVEIQQKRRLQGLNASPLVLHMVFKGNPGTGKTTVARILGRIFKAMGLLEKGHMIEIERADLVGEYIGHTALKVREQVKQGLGGILFIDEAYSLARGGEKDFGKEAIDALVKAMEDHKDEFILILAGYQEEMEGFLNINPGLKSRFPIHIDFKDYSIEELVEIAESMVDERQYTISRPAKAKLYNILASKRRSDERYAGNARLVRNLIEKSIRRHAVRLKKQSFCTREDLMILKKEDFMDGENI</sequence>
<dbReference type="PRINTS" id="PR00819">
    <property type="entry name" value="CBXCFQXSUPER"/>
</dbReference>
<dbReference type="Pfam" id="PF17866">
    <property type="entry name" value="AAA_lid_6"/>
    <property type="match status" value="1"/>
</dbReference>
<evidence type="ECO:0000256" key="2">
    <source>
        <dbReference type="ARBA" id="ARBA00022741"/>
    </source>
</evidence>
<evidence type="ECO:0000313" key="6">
    <source>
        <dbReference type="Proteomes" id="UP000192478"/>
    </source>
</evidence>